<name>A0A327ZWF2_9STAP</name>
<dbReference type="AlphaFoldDB" id="A0A327ZWF2"/>
<dbReference type="Proteomes" id="UP000249808">
    <property type="component" value="Unassembled WGS sequence"/>
</dbReference>
<dbReference type="RefSeq" id="WP_111714616.1">
    <property type="nucleotide sequence ID" value="NZ_JBHSSR010000001.1"/>
</dbReference>
<dbReference type="SUPFAM" id="SSF88659">
    <property type="entry name" value="Sigma3 and sigma4 domains of RNA polymerase sigma factors"/>
    <property type="match status" value="1"/>
</dbReference>
<evidence type="ECO:0000256" key="3">
    <source>
        <dbReference type="HAMAP-Rule" id="MF_00245"/>
    </source>
</evidence>
<comment type="caution">
    <text evidence="4">The sequence shown here is derived from an EMBL/GenBank/DDBJ whole genome shotgun (WGS) entry which is preliminary data.</text>
</comment>
<comment type="similarity">
    <text evidence="1 3">Belongs to the UPF0122 family.</text>
</comment>
<dbReference type="InterPro" id="IPR007394">
    <property type="entry name" value="UPF0122"/>
</dbReference>
<dbReference type="Pfam" id="PF04297">
    <property type="entry name" value="UPF0122"/>
    <property type="match status" value="1"/>
</dbReference>
<organism evidence="4 5">
    <name type="scientific">Macrococcus epidermidis</name>
    <dbReference type="NCBI Taxonomy" id="1902580"/>
    <lineage>
        <taxon>Bacteria</taxon>
        <taxon>Bacillati</taxon>
        <taxon>Bacillota</taxon>
        <taxon>Bacilli</taxon>
        <taxon>Bacillales</taxon>
        <taxon>Staphylococcaceae</taxon>
        <taxon>Macrococcus</taxon>
    </lineage>
</organism>
<dbReference type="NCBIfam" id="NF045758">
    <property type="entry name" value="YlxM"/>
    <property type="match status" value="1"/>
</dbReference>
<evidence type="ECO:0000313" key="5">
    <source>
        <dbReference type="Proteomes" id="UP000249808"/>
    </source>
</evidence>
<dbReference type="InterPro" id="IPR036388">
    <property type="entry name" value="WH-like_DNA-bd_sf"/>
</dbReference>
<sequence>MSSDLVKTMRMNYLFDFYQSLLTDKQRNYLERYYLLDESLSEIAETFNVSRQAVYDNIRRTDELLEDYETRLGLYEKFEQRQQLINSIHTELAKATINKDKINQYIEALQKIE</sequence>
<evidence type="ECO:0000313" key="4">
    <source>
        <dbReference type="EMBL" id="RAK46497.1"/>
    </source>
</evidence>
<protein>
    <recommendedName>
        <fullName evidence="3">UPF0122 protein BHU61_03315</fullName>
    </recommendedName>
</protein>
<evidence type="ECO:0000256" key="2">
    <source>
        <dbReference type="ARBA" id="ARBA00024764"/>
    </source>
</evidence>
<keyword evidence="5" id="KW-1185">Reference proteome</keyword>
<comment type="function">
    <text evidence="2 3">Might take part in the signal recognition particle (SRP) pathway. This is inferred from the conservation of its genetic proximity to ftsY/ffh. May be a regulatory protein.</text>
</comment>
<reference evidence="4 5" key="1">
    <citation type="journal article" date="2018" name="Front. Microbiol.">
        <title>Description and Comparative Genomics of Macrococcus caseolyticus subsp. hominis subsp. nov., Macrococcus goetzii sp. nov., Macrococcus epidermidis sp. nov., and Macrococcus bohemicus sp. nov., Novel Macrococci From Human Clinical Material With Virulence Potential and Suspected Uptake of Foreign DNA by Natural Transformation.</title>
        <authorList>
            <person name="Maslanova I."/>
            <person name="Wertheimer Z."/>
            <person name="Sedlacek I."/>
            <person name="Svec P."/>
            <person name="Indrakova A."/>
            <person name="Kovarovic V."/>
            <person name="Schumann P."/>
            <person name="Sproer C."/>
            <person name="Kralova S."/>
            <person name="Sedo O."/>
            <person name="Kristofova L."/>
            <person name="Vrbovska V."/>
            <person name="Fuzik T."/>
            <person name="Petras P."/>
            <person name="Zdrahal Z."/>
            <person name="Ruzickova V."/>
            <person name="Doskar J."/>
            <person name="Pantucek R."/>
        </authorList>
    </citation>
    <scope>NUCLEOTIDE SEQUENCE [LARGE SCALE GENOMIC DNA]</scope>
    <source>
        <strain evidence="4 5">01/688</strain>
    </source>
</reference>
<accession>A0A327ZWF2</accession>
<dbReference type="PANTHER" id="PTHR40083">
    <property type="entry name" value="UPF0122 PROTEIN CBO2450/CLC_2298"/>
    <property type="match status" value="1"/>
</dbReference>
<gene>
    <name evidence="4" type="ORF">BHU61_03315</name>
</gene>
<dbReference type="Gene3D" id="1.10.10.10">
    <property type="entry name" value="Winged helix-like DNA-binding domain superfamily/Winged helix DNA-binding domain"/>
    <property type="match status" value="1"/>
</dbReference>
<proteinExistence type="inferred from homology"/>
<dbReference type="PANTHER" id="PTHR40083:SF1">
    <property type="entry name" value="UPF0122 PROTEIN YLXM"/>
    <property type="match status" value="1"/>
</dbReference>
<dbReference type="HAMAP" id="MF_00245">
    <property type="entry name" value="UPF0122"/>
    <property type="match status" value="1"/>
</dbReference>
<dbReference type="EMBL" id="PZJH01000001">
    <property type="protein sequence ID" value="RAK46497.1"/>
    <property type="molecule type" value="Genomic_DNA"/>
</dbReference>
<evidence type="ECO:0000256" key="1">
    <source>
        <dbReference type="ARBA" id="ARBA00008720"/>
    </source>
</evidence>
<keyword evidence="4" id="KW-0238">DNA-binding</keyword>
<dbReference type="NCBIfam" id="NF001067">
    <property type="entry name" value="PRK00118.1-2"/>
    <property type="match status" value="1"/>
</dbReference>
<dbReference type="InterPro" id="IPR054831">
    <property type="entry name" value="UPF0122_fam_protein"/>
</dbReference>
<dbReference type="GO" id="GO:0003677">
    <property type="term" value="F:DNA binding"/>
    <property type="evidence" value="ECO:0007669"/>
    <property type="project" value="UniProtKB-KW"/>
</dbReference>
<dbReference type="InterPro" id="IPR013324">
    <property type="entry name" value="RNA_pol_sigma_r3/r4-like"/>
</dbReference>
<dbReference type="NCBIfam" id="NF001070">
    <property type="entry name" value="PRK00118.1-6"/>
    <property type="match status" value="1"/>
</dbReference>